<dbReference type="Pfam" id="PF02225">
    <property type="entry name" value="PA"/>
    <property type="match status" value="1"/>
</dbReference>
<name>A0ABT4U1S4_9ACTN</name>
<keyword evidence="5" id="KW-1185">Reference proteome</keyword>
<protein>
    <submittedName>
        <fullName evidence="4">M20/M25/M40 family metallo-hydrolase</fullName>
    </submittedName>
</protein>
<dbReference type="InterPro" id="IPR046450">
    <property type="entry name" value="PA_dom_sf"/>
</dbReference>
<dbReference type="InterPro" id="IPR003137">
    <property type="entry name" value="PA_domain"/>
</dbReference>
<dbReference type="Pfam" id="PF04389">
    <property type="entry name" value="Peptidase_M28"/>
    <property type="match status" value="1"/>
</dbReference>
<dbReference type="Gene3D" id="3.40.630.10">
    <property type="entry name" value="Zn peptidases"/>
    <property type="match status" value="2"/>
</dbReference>
<sequence>MRRIPTSPSPRRASALRRAAAGGAGLAAVVALGLAPASPAAASPASLDELVTADAIRGHMENLQTIAEYNGGNRATSTPGYDVAANYVIDQLKQAGYKPKKNEYEYSLWRQHSDAEFARTAPDPYTYTEDEEYAPMTFSAAGDVTAPGVPVAPDAADSGCEAGQFEGFPEGAVAVIRRGACSFAQKTQNAADAGASAAVVFNSGSDPSDPDTTELFYGTLGEESQIPALSTSLAVGEELVAAEGLELRVFVDASVVTETSYNIIADAKGGAKDNVVMAGAHLDSVPEGPGINDNASGSASLLETAIQYPELDDKPKNKVRFAWWGTEEQGLVGSTKYVEGLSDKRLDDIGLYLNFDMLGSPNYGLLVYDGRGELPESDPAPSGSGAIQKTFEDYFAGQNLDTDPTVLGSRSDHYPFMSAGVPVGGLFSGGDAIKTQEQADKWGGTPGITFDPNYHTPEDDLDNISWESIDILSGGLAHSVETFSASTLPVNGKVRSLSAQQEPAQLGDLWLR</sequence>
<reference evidence="4 5" key="1">
    <citation type="submission" date="2023-01" db="EMBL/GenBank/DDBJ databases">
        <title>Draft genome sequence of Nocardiopsis sp. RSe5-2 isolated from halophytes.</title>
        <authorList>
            <person name="Duangmal K."/>
            <person name="Chantavorakit T."/>
        </authorList>
    </citation>
    <scope>NUCLEOTIDE SEQUENCE [LARGE SCALE GENOMIC DNA]</scope>
    <source>
        <strain evidence="4 5">RSe5-2</strain>
    </source>
</reference>
<evidence type="ECO:0000313" key="5">
    <source>
        <dbReference type="Proteomes" id="UP001527866"/>
    </source>
</evidence>
<gene>
    <name evidence="4" type="ORF">O4J56_07295</name>
</gene>
<dbReference type="SUPFAM" id="SSF52025">
    <property type="entry name" value="PA domain"/>
    <property type="match status" value="1"/>
</dbReference>
<dbReference type="InterPro" id="IPR045175">
    <property type="entry name" value="M28_fam"/>
</dbReference>
<accession>A0ABT4U1S4</accession>
<comment type="caution">
    <text evidence="4">The sequence shown here is derived from an EMBL/GenBank/DDBJ whole genome shotgun (WGS) entry which is preliminary data.</text>
</comment>
<dbReference type="PANTHER" id="PTHR12147:SF26">
    <property type="entry name" value="PEPTIDASE M28 DOMAIN-CONTAINING PROTEIN"/>
    <property type="match status" value="1"/>
</dbReference>
<feature type="domain" description="Peptidase M28" evidence="3">
    <location>
        <begin position="262"/>
        <end position="472"/>
    </location>
</feature>
<dbReference type="InterPro" id="IPR007484">
    <property type="entry name" value="Peptidase_M28"/>
</dbReference>
<dbReference type="Gene3D" id="3.50.30.30">
    <property type="match status" value="1"/>
</dbReference>
<evidence type="ECO:0000313" key="4">
    <source>
        <dbReference type="EMBL" id="MDA2810440.1"/>
    </source>
</evidence>
<evidence type="ECO:0000259" key="2">
    <source>
        <dbReference type="Pfam" id="PF02225"/>
    </source>
</evidence>
<dbReference type="InterPro" id="IPR006311">
    <property type="entry name" value="TAT_signal"/>
</dbReference>
<evidence type="ECO:0000256" key="1">
    <source>
        <dbReference type="SAM" id="SignalP"/>
    </source>
</evidence>
<feature type="chain" id="PRO_5046075592" evidence="1">
    <location>
        <begin position="43"/>
        <end position="512"/>
    </location>
</feature>
<dbReference type="PROSITE" id="PS51318">
    <property type="entry name" value="TAT"/>
    <property type="match status" value="1"/>
</dbReference>
<feature type="domain" description="PA" evidence="2">
    <location>
        <begin position="145"/>
        <end position="239"/>
    </location>
</feature>
<organism evidence="4 5">
    <name type="scientific">Nocardiopsis endophytica</name>
    <dbReference type="NCBI Taxonomy" id="3018445"/>
    <lineage>
        <taxon>Bacteria</taxon>
        <taxon>Bacillati</taxon>
        <taxon>Actinomycetota</taxon>
        <taxon>Actinomycetes</taxon>
        <taxon>Streptosporangiales</taxon>
        <taxon>Nocardiopsidaceae</taxon>
        <taxon>Nocardiopsis</taxon>
    </lineage>
</organism>
<evidence type="ECO:0000259" key="3">
    <source>
        <dbReference type="Pfam" id="PF04389"/>
    </source>
</evidence>
<dbReference type="SUPFAM" id="SSF53187">
    <property type="entry name" value="Zn-dependent exopeptidases"/>
    <property type="match status" value="1"/>
</dbReference>
<dbReference type="RefSeq" id="WP_270684567.1">
    <property type="nucleotide sequence ID" value="NZ_JAQFWQ010000014.1"/>
</dbReference>
<dbReference type="EMBL" id="JAQFWQ010000014">
    <property type="protein sequence ID" value="MDA2810440.1"/>
    <property type="molecule type" value="Genomic_DNA"/>
</dbReference>
<keyword evidence="1" id="KW-0732">Signal</keyword>
<dbReference type="PANTHER" id="PTHR12147">
    <property type="entry name" value="METALLOPEPTIDASE M28 FAMILY MEMBER"/>
    <property type="match status" value="1"/>
</dbReference>
<dbReference type="Proteomes" id="UP001527866">
    <property type="component" value="Unassembled WGS sequence"/>
</dbReference>
<feature type="signal peptide" evidence="1">
    <location>
        <begin position="1"/>
        <end position="42"/>
    </location>
</feature>
<proteinExistence type="predicted"/>